<comment type="cofactor">
    <cofactor evidence="2">
        <name>[4Fe-4S] cluster</name>
        <dbReference type="ChEBI" id="CHEBI:49883"/>
    </cofactor>
</comment>
<evidence type="ECO:0000256" key="6">
    <source>
        <dbReference type="ARBA" id="ARBA00022485"/>
    </source>
</evidence>
<evidence type="ECO:0000259" key="16">
    <source>
        <dbReference type="PROSITE" id="PS50109"/>
    </source>
</evidence>
<dbReference type="InterPro" id="IPR004358">
    <property type="entry name" value="Sig_transdc_His_kin-like_C"/>
</dbReference>
<feature type="domain" description="Histidine kinase" evidence="16">
    <location>
        <begin position="377"/>
        <end position="591"/>
    </location>
</feature>
<keyword evidence="12" id="KW-0902">Two-component regulatory system</keyword>
<dbReference type="Proteomes" id="UP000320184">
    <property type="component" value="Unassembled WGS sequence"/>
</dbReference>
<dbReference type="Gene3D" id="1.20.5.1930">
    <property type="match status" value="1"/>
</dbReference>
<proteinExistence type="predicted"/>
<dbReference type="SMART" id="SM00065">
    <property type="entry name" value="GAF"/>
    <property type="match status" value="2"/>
</dbReference>
<accession>A0A538SBZ4</accession>
<dbReference type="PANTHER" id="PTHR24421">
    <property type="entry name" value="NITRATE/NITRITE SENSOR PROTEIN NARX-RELATED"/>
    <property type="match status" value="1"/>
</dbReference>
<dbReference type="SUPFAM" id="SSF55874">
    <property type="entry name" value="ATPase domain of HSP90 chaperone/DNA topoisomerase II/histidine kinase"/>
    <property type="match status" value="1"/>
</dbReference>
<keyword evidence="8" id="KW-0808">Transferase</keyword>
<dbReference type="PANTHER" id="PTHR24421:SF61">
    <property type="entry name" value="OXYGEN SENSOR HISTIDINE KINASE NREB"/>
    <property type="match status" value="1"/>
</dbReference>
<keyword evidence="11" id="KW-0408">Iron</keyword>
<keyword evidence="9" id="KW-0479">Metal-binding</keyword>
<dbReference type="Pfam" id="PF07730">
    <property type="entry name" value="HisKA_3"/>
    <property type="match status" value="1"/>
</dbReference>
<dbReference type="CDD" id="cd16917">
    <property type="entry name" value="HATPase_UhpB-NarQ-NarX-like"/>
    <property type="match status" value="1"/>
</dbReference>
<evidence type="ECO:0000256" key="1">
    <source>
        <dbReference type="ARBA" id="ARBA00000085"/>
    </source>
</evidence>
<evidence type="ECO:0000256" key="4">
    <source>
        <dbReference type="ARBA" id="ARBA00012438"/>
    </source>
</evidence>
<dbReference type="GO" id="GO:0051539">
    <property type="term" value="F:4 iron, 4 sulfur cluster binding"/>
    <property type="evidence" value="ECO:0007669"/>
    <property type="project" value="UniProtKB-KW"/>
</dbReference>
<comment type="function">
    <text evidence="14">Member of the two-component regulatory system NreB/NreC involved in the control of dissimilatory nitrate/nitrite reduction in response to oxygen. NreB functions as a direct oxygen sensor histidine kinase which is autophosphorylated, in the absence of oxygen, probably at the conserved histidine residue, and transfers its phosphate group probably to a conserved aspartate residue of NreC. NreB/NreC activates the expression of the nitrate (narGHJI) and nitrite (nir) reductase operons, as well as the putative nitrate transporter gene narT.</text>
</comment>
<evidence type="ECO:0000256" key="5">
    <source>
        <dbReference type="ARBA" id="ARBA00017322"/>
    </source>
</evidence>
<evidence type="ECO:0000256" key="2">
    <source>
        <dbReference type="ARBA" id="ARBA00001966"/>
    </source>
</evidence>
<dbReference type="InterPro" id="IPR050482">
    <property type="entry name" value="Sensor_HK_TwoCompSys"/>
</dbReference>
<evidence type="ECO:0000256" key="7">
    <source>
        <dbReference type="ARBA" id="ARBA00022490"/>
    </source>
</evidence>
<reference evidence="17 18" key="1">
    <citation type="journal article" date="2019" name="Nat. Microbiol.">
        <title>Mediterranean grassland soil C-N compound turnover is dependent on rainfall and depth, and is mediated by genomically divergent microorganisms.</title>
        <authorList>
            <person name="Diamond S."/>
            <person name="Andeer P.F."/>
            <person name="Li Z."/>
            <person name="Crits-Christoph A."/>
            <person name="Burstein D."/>
            <person name="Anantharaman K."/>
            <person name="Lane K.R."/>
            <person name="Thomas B.C."/>
            <person name="Pan C."/>
            <person name="Northen T.R."/>
            <person name="Banfield J.F."/>
        </authorList>
    </citation>
    <scope>NUCLEOTIDE SEQUENCE [LARGE SCALE GENOMIC DNA]</scope>
    <source>
        <strain evidence="17">WS_3</strain>
    </source>
</reference>
<comment type="caution">
    <text evidence="17">The sequence shown here is derived from an EMBL/GenBank/DDBJ whole genome shotgun (WGS) entry which is preliminary data.</text>
</comment>
<keyword evidence="13" id="KW-0411">Iron-sulfur</keyword>
<dbReference type="InterPro" id="IPR011712">
    <property type="entry name" value="Sig_transdc_His_kin_sub3_dim/P"/>
</dbReference>
<keyword evidence="7" id="KW-0963">Cytoplasm</keyword>
<dbReference type="GO" id="GO:0005737">
    <property type="term" value="C:cytoplasm"/>
    <property type="evidence" value="ECO:0007669"/>
    <property type="project" value="UniProtKB-SubCell"/>
</dbReference>
<dbReference type="PROSITE" id="PS50109">
    <property type="entry name" value="HIS_KIN"/>
    <property type="match status" value="1"/>
</dbReference>
<evidence type="ECO:0000256" key="14">
    <source>
        <dbReference type="ARBA" id="ARBA00024827"/>
    </source>
</evidence>
<dbReference type="PRINTS" id="PR00344">
    <property type="entry name" value="BCTRLSENSOR"/>
</dbReference>
<dbReference type="InterPro" id="IPR029016">
    <property type="entry name" value="GAF-like_dom_sf"/>
</dbReference>
<comment type="subcellular location">
    <subcellularLocation>
        <location evidence="3">Cytoplasm</location>
    </subcellularLocation>
</comment>
<dbReference type="GO" id="GO:0046983">
    <property type="term" value="F:protein dimerization activity"/>
    <property type="evidence" value="ECO:0007669"/>
    <property type="project" value="InterPro"/>
</dbReference>
<dbReference type="SMART" id="SM00387">
    <property type="entry name" value="HATPase_c"/>
    <property type="match status" value="1"/>
</dbReference>
<evidence type="ECO:0000256" key="13">
    <source>
        <dbReference type="ARBA" id="ARBA00023014"/>
    </source>
</evidence>
<dbReference type="Gene3D" id="3.30.450.40">
    <property type="match status" value="2"/>
</dbReference>
<gene>
    <name evidence="17" type="ORF">E6K73_10970</name>
</gene>
<dbReference type="Gene3D" id="3.30.565.10">
    <property type="entry name" value="Histidine kinase-like ATPase, C-terminal domain"/>
    <property type="match status" value="1"/>
</dbReference>
<name>A0A538SBZ4_UNCEI</name>
<dbReference type="InterPro" id="IPR003018">
    <property type="entry name" value="GAF"/>
</dbReference>
<dbReference type="GO" id="GO:0016020">
    <property type="term" value="C:membrane"/>
    <property type="evidence" value="ECO:0007669"/>
    <property type="project" value="InterPro"/>
</dbReference>
<keyword evidence="10 17" id="KW-0418">Kinase</keyword>
<evidence type="ECO:0000313" key="17">
    <source>
        <dbReference type="EMBL" id="TMQ48903.1"/>
    </source>
</evidence>
<dbReference type="AlphaFoldDB" id="A0A538SBZ4"/>
<protein>
    <recommendedName>
        <fullName evidence="5">Oxygen sensor histidine kinase NreB</fullName>
        <ecNumber evidence="4">2.7.13.3</ecNumber>
    </recommendedName>
    <alternativeName>
        <fullName evidence="15">Nitrogen regulation protein B</fullName>
    </alternativeName>
</protein>
<organism evidence="17 18">
    <name type="scientific">Eiseniibacteriota bacterium</name>
    <dbReference type="NCBI Taxonomy" id="2212470"/>
    <lineage>
        <taxon>Bacteria</taxon>
        <taxon>Candidatus Eiseniibacteriota</taxon>
    </lineage>
</organism>
<evidence type="ECO:0000256" key="11">
    <source>
        <dbReference type="ARBA" id="ARBA00023004"/>
    </source>
</evidence>
<evidence type="ECO:0000256" key="10">
    <source>
        <dbReference type="ARBA" id="ARBA00022777"/>
    </source>
</evidence>
<sequence>MPAKRCRDPGRGVLKYWCTMAPPPPRRTSQDTAASDPRRLLRQQESLREVIESISCQLELRPLLTRIVHHACELLDAHDGTIGLFDEERNVIRTEAAFRMPPGEIGAEMPPGVGLAGEVLLRRGPVLLERYDKLRSMTLPEYADHAVIGLPISWHGRLIGFFGVGARPPRRFDPRDVEILTLFARHAAIAIENARQYQRESQRTERLALIARIGRVIAAGLDLDSLLQNAVDVIHDLLGYPNIAIGLVEAPATETLRIRAVGGHYRKPIAGDPPLYVAGGIMGAAVGEGRPILVNDVESDPRYLPAPGVQGIRAVLAIPITLGNRVLGVLDVESGGRFTVEDSESLQIIADHLAVAITNARLFENAGRLAALEERQRLARDLHDSITQLVFSASLLSQSIAPAWRRDPVEGERLAERVVELTRASLVEMRGLLHELRPAESEAGEAAARGALSSIELLERDGLATTLRAGARSATGHLALNLDLERYRPQSLKLEASLYRMFQEALHNVLKHARATSVKIELASEDHRVVLSVADDGVGFDPERLSNGGGPKPNLGLRHMRERAEALGGTLTVRSVPGRGTTILAVVPAAGAGT</sequence>
<dbReference type="SUPFAM" id="SSF55781">
    <property type="entry name" value="GAF domain-like"/>
    <property type="match status" value="2"/>
</dbReference>
<dbReference type="InterPro" id="IPR005467">
    <property type="entry name" value="His_kinase_dom"/>
</dbReference>
<evidence type="ECO:0000313" key="18">
    <source>
        <dbReference type="Proteomes" id="UP000320184"/>
    </source>
</evidence>
<dbReference type="Pfam" id="PF02518">
    <property type="entry name" value="HATPase_c"/>
    <property type="match status" value="1"/>
</dbReference>
<dbReference type="GO" id="GO:0000155">
    <property type="term" value="F:phosphorelay sensor kinase activity"/>
    <property type="evidence" value="ECO:0007669"/>
    <property type="project" value="InterPro"/>
</dbReference>
<dbReference type="EC" id="2.7.13.3" evidence="4"/>
<evidence type="ECO:0000256" key="15">
    <source>
        <dbReference type="ARBA" id="ARBA00030800"/>
    </source>
</evidence>
<evidence type="ECO:0000256" key="3">
    <source>
        <dbReference type="ARBA" id="ARBA00004496"/>
    </source>
</evidence>
<dbReference type="GO" id="GO:0046872">
    <property type="term" value="F:metal ion binding"/>
    <property type="evidence" value="ECO:0007669"/>
    <property type="project" value="UniProtKB-KW"/>
</dbReference>
<evidence type="ECO:0000256" key="8">
    <source>
        <dbReference type="ARBA" id="ARBA00022679"/>
    </source>
</evidence>
<evidence type="ECO:0000256" key="9">
    <source>
        <dbReference type="ARBA" id="ARBA00022723"/>
    </source>
</evidence>
<dbReference type="InterPro" id="IPR003594">
    <property type="entry name" value="HATPase_dom"/>
</dbReference>
<comment type="catalytic activity">
    <reaction evidence="1">
        <text>ATP + protein L-histidine = ADP + protein N-phospho-L-histidine.</text>
        <dbReference type="EC" id="2.7.13.3"/>
    </reaction>
</comment>
<dbReference type="Pfam" id="PF13185">
    <property type="entry name" value="GAF_2"/>
    <property type="match status" value="2"/>
</dbReference>
<dbReference type="InterPro" id="IPR036890">
    <property type="entry name" value="HATPase_C_sf"/>
</dbReference>
<keyword evidence="6" id="KW-0004">4Fe-4S</keyword>
<evidence type="ECO:0000256" key="12">
    <source>
        <dbReference type="ARBA" id="ARBA00023012"/>
    </source>
</evidence>
<dbReference type="EMBL" id="VBOT01000131">
    <property type="protein sequence ID" value="TMQ48903.1"/>
    <property type="molecule type" value="Genomic_DNA"/>
</dbReference>